<evidence type="ECO:0000256" key="2">
    <source>
        <dbReference type="SAM" id="Phobius"/>
    </source>
</evidence>
<evidence type="ECO:0000313" key="3">
    <source>
        <dbReference type="EMBL" id="KAG9450939.1"/>
    </source>
</evidence>
<reference evidence="3 4" key="1">
    <citation type="submission" date="2021-07" db="EMBL/GenBank/DDBJ databases">
        <title>The Aristolochia fimbriata genome: insights into angiosperm evolution, floral development and chemical biosynthesis.</title>
        <authorList>
            <person name="Jiao Y."/>
        </authorList>
    </citation>
    <scope>NUCLEOTIDE SEQUENCE [LARGE SCALE GENOMIC DNA]</scope>
    <source>
        <strain evidence="3">IBCAS-2021</strain>
        <tissue evidence="3">Leaf</tissue>
    </source>
</reference>
<dbReference type="AlphaFoldDB" id="A0AAV7ER92"/>
<proteinExistence type="predicted"/>
<name>A0AAV7ER92_ARIFI</name>
<keyword evidence="4" id="KW-1185">Reference proteome</keyword>
<evidence type="ECO:0000256" key="1">
    <source>
        <dbReference type="SAM" id="MobiDB-lite"/>
    </source>
</evidence>
<protein>
    <submittedName>
        <fullName evidence="3">Uncharacterized protein</fullName>
    </submittedName>
</protein>
<gene>
    <name evidence="3" type="ORF">H6P81_010904</name>
</gene>
<sequence length="144" mass="16095">MVSDLSELRDPQAAASPPFPVMEFVLQAAAFSLSHKRLAKASLGHNCKNPLFKKLFPEHVERYNQQLQNSKQVVSEQTLSRRETSKFGGPTTVVVNGTNVEGKDREEIANDGRNRSRTKKFSFWLLLLLASVFGIVMALPLLQP</sequence>
<keyword evidence="2" id="KW-1133">Transmembrane helix</keyword>
<feature type="transmembrane region" description="Helical" evidence="2">
    <location>
        <begin position="123"/>
        <end position="142"/>
    </location>
</feature>
<organism evidence="3 4">
    <name type="scientific">Aristolochia fimbriata</name>
    <name type="common">White veined hardy Dutchman's pipe vine</name>
    <dbReference type="NCBI Taxonomy" id="158543"/>
    <lineage>
        <taxon>Eukaryota</taxon>
        <taxon>Viridiplantae</taxon>
        <taxon>Streptophyta</taxon>
        <taxon>Embryophyta</taxon>
        <taxon>Tracheophyta</taxon>
        <taxon>Spermatophyta</taxon>
        <taxon>Magnoliopsida</taxon>
        <taxon>Magnoliidae</taxon>
        <taxon>Piperales</taxon>
        <taxon>Aristolochiaceae</taxon>
        <taxon>Aristolochia</taxon>
    </lineage>
</organism>
<dbReference type="Proteomes" id="UP000825729">
    <property type="component" value="Unassembled WGS sequence"/>
</dbReference>
<comment type="caution">
    <text evidence="3">The sequence shown here is derived from an EMBL/GenBank/DDBJ whole genome shotgun (WGS) entry which is preliminary data.</text>
</comment>
<accession>A0AAV7ER92</accession>
<keyword evidence="2" id="KW-0812">Transmembrane</keyword>
<feature type="region of interest" description="Disordered" evidence="1">
    <location>
        <begin position="72"/>
        <end position="96"/>
    </location>
</feature>
<keyword evidence="2" id="KW-0472">Membrane</keyword>
<evidence type="ECO:0000313" key="4">
    <source>
        <dbReference type="Proteomes" id="UP000825729"/>
    </source>
</evidence>
<dbReference type="EMBL" id="JAINDJ010000004">
    <property type="protein sequence ID" value="KAG9450939.1"/>
    <property type="molecule type" value="Genomic_DNA"/>
</dbReference>